<feature type="region of interest" description="Disordered" evidence="1">
    <location>
        <begin position="119"/>
        <end position="143"/>
    </location>
</feature>
<dbReference type="Gramene" id="mRNA:HanXRQr2_Chr04g0192011">
    <property type="protein sequence ID" value="mRNA:HanXRQr2_Chr04g0192011"/>
    <property type="gene ID" value="HanXRQr2_Chr04g0192011"/>
</dbReference>
<accession>A0A9K3JC97</accession>
<reference evidence="2" key="1">
    <citation type="journal article" date="2017" name="Nature">
        <title>The sunflower genome provides insights into oil metabolism, flowering and Asterid evolution.</title>
        <authorList>
            <person name="Badouin H."/>
            <person name="Gouzy J."/>
            <person name="Grassa C.J."/>
            <person name="Murat F."/>
            <person name="Staton S.E."/>
            <person name="Cottret L."/>
            <person name="Lelandais-Briere C."/>
            <person name="Owens G.L."/>
            <person name="Carrere S."/>
            <person name="Mayjonade B."/>
            <person name="Legrand L."/>
            <person name="Gill N."/>
            <person name="Kane N.C."/>
            <person name="Bowers J.E."/>
            <person name="Hubner S."/>
            <person name="Bellec A."/>
            <person name="Berard A."/>
            <person name="Berges H."/>
            <person name="Blanchet N."/>
            <person name="Boniface M.C."/>
            <person name="Brunel D."/>
            <person name="Catrice O."/>
            <person name="Chaidir N."/>
            <person name="Claudel C."/>
            <person name="Donnadieu C."/>
            <person name="Faraut T."/>
            <person name="Fievet G."/>
            <person name="Helmstetter N."/>
            <person name="King M."/>
            <person name="Knapp S.J."/>
            <person name="Lai Z."/>
            <person name="Le Paslier M.C."/>
            <person name="Lippi Y."/>
            <person name="Lorenzon L."/>
            <person name="Mandel J.R."/>
            <person name="Marage G."/>
            <person name="Marchand G."/>
            <person name="Marquand E."/>
            <person name="Bret-Mestries E."/>
            <person name="Morien E."/>
            <person name="Nambeesan S."/>
            <person name="Nguyen T."/>
            <person name="Pegot-Espagnet P."/>
            <person name="Pouilly N."/>
            <person name="Raftis F."/>
            <person name="Sallet E."/>
            <person name="Schiex T."/>
            <person name="Thomas J."/>
            <person name="Vandecasteele C."/>
            <person name="Vares D."/>
            <person name="Vear F."/>
            <person name="Vautrin S."/>
            <person name="Crespi M."/>
            <person name="Mangin B."/>
            <person name="Burke J.M."/>
            <person name="Salse J."/>
            <person name="Munos S."/>
            <person name="Vincourt P."/>
            <person name="Rieseberg L.H."/>
            <person name="Langlade N.B."/>
        </authorList>
    </citation>
    <scope>NUCLEOTIDE SEQUENCE</scope>
    <source>
        <tissue evidence="2">Leaves</tissue>
    </source>
</reference>
<dbReference type="AlphaFoldDB" id="A0A9K3JC97"/>
<organism evidence="2 3">
    <name type="scientific">Helianthus annuus</name>
    <name type="common">Common sunflower</name>
    <dbReference type="NCBI Taxonomy" id="4232"/>
    <lineage>
        <taxon>Eukaryota</taxon>
        <taxon>Viridiplantae</taxon>
        <taxon>Streptophyta</taxon>
        <taxon>Embryophyta</taxon>
        <taxon>Tracheophyta</taxon>
        <taxon>Spermatophyta</taxon>
        <taxon>Magnoliopsida</taxon>
        <taxon>eudicotyledons</taxon>
        <taxon>Gunneridae</taxon>
        <taxon>Pentapetalae</taxon>
        <taxon>asterids</taxon>
        <taxon>campanulids</taxon>
        <taxon>Asterales</taxon>
        <taxon>Asteraceae</taxon>
        <taxon>Asteroideae</taxon>
        <taxon>Heliantheae alliance</taxon>
        <taxon>Heliantheae</taxon>
        <taxon>Helianthus</taxon>
    </lineage>
</organism>
<comment type="caution">
    <text evidence="2">The sequence shown here is derived from an EMBL/GenBank/DDBJ whole genome shotgun (WGS) entry which is preliminary data.</text>
</comment>
<evidence type="ECO:0000313" key="3">
    <source>
        <dbReference type="Proteomes" id="UP000215914"/>
    </source>
</evidence>
<feature type="compositionally biased region" description="Polar residues" evidence="1">
    <location>
        <begin position="119"/>
        <end position="129"/>
    </location>
</feature>
<evidence type="ECO:0000313" key="2">
    <source>
        <dbReference type="EMBL" id="KAF5812387.1"/>
    </source>
</evidence>
<dbReference type="PANTHER" id="PTHR31722">
    <property type="entry name" value="OS06G0675200 PROTEIN"/>
    <property type="match status" value="1"/>
</dbReference>
<dbReference type="Proteomes" id="UP000215914">
    <property type="component" value="Unassembled WGS sequence"/>
</dbReference>
<reference evidence="2" key="2">
    <citation type="submission" date="2020-06" db="EMBL/GenBank/DDBJ databases">
        <title>Helianthus annuus Genome sequencing and assembly Release 2.</title>
        <authorList>
            <person name="Gouzy J."/>
            <person name="Langlade N."/>
            <person name="Munos S."/>
        </authorList>
    </citation>
    <scope>NUCLEOTIDE SEQUENCE</scope>
    <source>
        <tissue evidence="2">Leaves</tissue>
    </source>
</reference>
<dbReference type="PANTHER" id="PTHR31722:SF71">
    <property type="entry name" value="GENOME ASSEMBLY, CHROMOSOME: A05"/>
    <property type="match status" value="1"/>
</dbReference>
<evidence type="ECO:0000256" key="1">
    <source>
        <dbReference type="SAM" id="MobiDB-lite"/>
    </source>
</evidence>
<sequence>MACLNMQMNEQQQGGFLGPRISFSNDFADTQQTTTTTTTTNLKNNNTYREAPVSSEFEFSVPCFASNSADELFFKKTKILPLKEKPLTTLRDELLAPNDDDDDIFFPKTSGWWRFGKSQTQSQSLNHNGSLAAKKGDHKNNGGLDTIDEANQYLRLEMIGDEQHYK</sequence>
<keyword evidence="3" id="KW-1185">Reference proteome</keyword>
<protein>
    <submittedName>
        <fullName evidence="2">Uncharacterized protein</fullName>
    </submittedName>
</protein>
<gene>
    <name evidence="2" type="ORF">HanXRQr2_Chr04g0192011</name>
</gene>
<dbReference type="EMBL" id="MNCJ02000319">
    <property type="protein sequence ID" value="KAF5812387.1"/>
    <property type="molecule type" value="Genomic_DNA"/>
</dbReference>
<proteinExistence type="predicted"/>
<name>A0A9K3JC97_HELAN</name>